<dbReference type="GO" id="GO:0016747">
    <property type="term" value="F:acyltransferase activity, transferring groups other than amino-acyl groups"/>
    <property type="evidence" value="ECO:0007669"/>
    <property type="project" value="InterPro"/>
</dbReference>
<dbReference type="Gene3D" id="3.40.630.30">
    <property type="match status" value="1"/>
</dbReference>
<dbReference type="PANTHER" id="PTHR43792:SF1">
    <property type="entry name" value="N-ACETYLTRANSFERASE DOMAIN-CONTAINING PROTEIN"/>
    <property type="match status" value="1"/>
</dbReference>
<dbReference type="EMBL" id="MU004233">
    <property type="protein sequence ID" value="KAF2671251.1"/>
    <property type="molecule type" value="Genomic_DNA"/>
</dbReference>
<dbReference type="AlphaFoldDB" id="A0A6A6UI67"/>
<evidence type="ECO:0000259" key="1">
    <source>
        <dbReference type="Pfam" id="PF13302"/>
    </source>
</evidence>
<dbReference type="InterPro" id="IPR051531">
    <property type="entry name" value="N-acetyltransferase"/>
</dbReference>
<dbReference type="OrthoDB" id="4072826at2759"/>
<dbReference type="Proteomes" id="UP000799302">
    <property type="component" value="Unassembled WGS sequence"/>
</dbReference>
<dbReference type="InterPro" id="IPR016181">
    <property type="entry name" value="Acyl_CoA_acyltransferase"/>
</dbReference>
<dbReference type="SUPFAM" id="SSF55729">
    <property type="entry name" value="Acyl-CoA N-acyltransferases (Nat)"/>
    <property type="match status" value="1"/>
</dbReference>
<sequence>MKAISTERLVLRPIDLKDAPDLFAIRSLPEVHKHIFSGPWESVEKAQEWIQNIKDGPRSFMYTIRPKRQLDEDHDGGEMIVGVIGLNRWDQVHFMYDPKVASRGYATEALTAFLVALFELQPKRLSIGTLVGSDNAASINVLEKCGFVPDVPQTLRYEPQSAEISEEEELNALQGIGYVPTGDSYSLFFIYPKPGLAE</sequence>
<evidence type="ECO:0000313" key="2">
    <source>
        <dbReference type="EMBL" id="KAF2671251.1"/>
    </source>
</evidence>
<gene>
    <name evidence="2" type="ORF">BT63DRAFT_412306</name>
</gene>
<protein>
    <submittedName>
        <fullName evidence="2">Acyl-CoA N-acyltransferase</fullName>
    </submittedName>
</protein>
<feature type="domain" description="N-acetyltransferase" evidence="1">
    <location>
        <begin position="8"/>
        <end position="148"/>
    </location>
</feature>
<name>A0A6A6UI67_9PEZI</name>
<accession>A0A6A6UI67</accession>
<keyword evidence="2" id="KW-0012">Acyltransferase</keyword>
<proteinExistence type="predicted"/>
<reference evidence="2" key="1">
    <citation type="journal article" date="2020" name="Stud. Mycol.">
        <title>101 Dothideomycetes genomes: a test case for predicting lifestyles and emergence of pathogens.</title>
        <authorList>
            <person name="Haridas S."/>
            <person name="Albert R."/>
            <person name="Binder M."/>
            <person name="Bloem J."/>
            <person name="Labutti K."/>
            <person name="Salamov A."/>
            <person name="Andreopoulos B."/>
            <person name="Baker S."/>
            <person name="Barry K."/>
            <person name="Bills G."/>
            <person name="Bluhm B."/>
            <person name="Cannon C."/>
            <person name="Castanera R."/>
            <person name="Culley D."/>
            <person name="Daum C."/>
            <person name="Ezra D."/>
            <person name="Gonzalez J."/>
            <person name="Henrissat B."/>
            <person name="Kuo A."/>
            <person name="Liang C."/>
            <person name="Lipzen A."/>
            <person name="Lutzoni F."/>
            <person name="Magnuson J."/>
            <person name="Mondo S."/>
            <person name="Nolan M."/>
            <person name="Ohm R."/>
            <person name="Pangilinan J."/>
            <person name="Park H.-J."/>
            <person name="Ramirez L."/>
            <person name="Alfaro M."/>
            <person name="Sun H."/>
            <person name="Tritt A."/>
            <person name="Yoshinaga Y."/>
            <person name="Zwiers L.-H."/>
            <person name="Turgeon B."/>
            <person name="Goodwin S."/>
            <person name="Spatafora J."/>
            <person name="Crous P."/>
            <person name="Grigoriev I."/>
        </authorList>
    </citation>
    <scope>NUCLEOTIDE SEQUENCE</scope>
    <source>
        <strain evidence="2">CBS 115976</strain>
    </source>
</reference>
<evidence type="ECO:0000313" key="3">
    <source>
        <dbReference type="Proteomes" id="UP000799302"/>
    </source>
</evidence>
<dbReference type="PANTHER" id="PTHR43792">
    <property type="entry name" value="GNAT FAMILY, PUTATIVE (AFU_ORTHOLOGUE AFUA_3G00765)-RELATED-RELATED"/>
    <property type="match status" value="1"/>
</dbReference>
<organism evidence="2 3">
    <name type="scientific">Microthyrium microscopicum</name>
    <dbReference type="NCBI Taxonomy" id="703497"/>
    <lineage>
        <taxon>Eukaryota</taxon>
        <taxon>Fungi</taxon>
        <taxon>Dikarya</taxon>
        <taxon>Ascomycota</taxon>
        <taxon>Pezizomycotina</taxon>
        <taxon>Dothideomycetes</taxon>
        <taxon>Dothideomycetes incertae sedis</taxon>
        <taxon>Microthyriales</taxon>
        <taxon>Microthyriaceae</taxon>
        <taxon>Microthyrium</taxon>
    </lineage>
</organism>
<keyword evidence="2" id="KW-0808">Transferase</keyword>
<dbReference type="Pfam" id="PF13302">
    <property type="entry name" value="Acetyltransf_3"/>
    <property type="match status" value="1"/>
</dbReference>
<dbReference type="InterPro" id="IPR000182">
    <property type="entry name" value="GNAT_dom"/>
</dbReference>
<keyword evidence="3" id="KW-1185">Reference proteome</keyword>